<sequence length="361" mass="38142">MQIPIAHPLIGQEEADAVLSVLASGTIAQGPVTTAFENEFAAYCGVPHAVAVNNGTAALHAALLAAGVGPGDEVIVPAFTFFATASSVSMCGAVPVFADVDGVTATIDPADVSAKITPRTKAVIGVHLYGQPCDAGALCEICSDNDLVFIEDAAQAHGATYKGRKAGALGDLACFSFYATKNMATGEGGMVTTASDEYDARLRRIINHGQSEKYLHTELGYNYRLTDIASAVGREQLKKIDGFNHRRQENAAYFNAHITAPGIVLPSVAAGRSHVWHQYALRLTEAFPLSREAFMAYLKEQGIGSAIHYPVPLNRQPLYRESSPCPVAEALAASVLSIPVHPAVTAEERAYICEAINGVSE</sequence>
<dbReference type="InterPro" id="IPR000653">
    <property type="entry name" value="DegT/StrS_aminotransferase"/>
</dbReference>
<keyword evidence="3" id="KW-1185">Reference proteome</keyword>
<name>A0A7K4HLN0_9EURY</name>
<dbReference type="AlphaFoldDB" id="A0A7K4HLN0"/>
<dbReference type="InterPro" id="IPR015424">
    <property type="entry name" value="PyrdxlP-dep_Trfase"/>
</dbReference>
<comment type="similarity">
    <text evidence="1">Belongs to the DegT/DnrJ/EryC1 family.</text>
</comment>
<keyword evidence="2" id="KW-0808">Transferase</keyword>
<dbReference type="PIRSF" id="PIRSF000390">
    <property type="entry name" value="PLP_StrS"/>
    <property type="match status" value="1"/>
</dbReference>
<dbReference type="PANTHER" id="PTHR30244">
    <property type="entry name" value="TRANSAMINASE"/>
    <property type="match status" value="1"/>
</dbReference>
<protein>
    <submittedName>
        <fullName evidence="2">DegT/DnrJ/EryC1/StrS family aminotransferase</fullName>
    </submittedName>
</protein>
<gene>
    <name evidence="2" type="ORF">HWN36_01145</name>
</gene>
<dbReference type="Gene3D" id="3.40.640.10">
    <property type="entry name" value="Type I PLP-dependent aspartate aminotransferase-like (Major domain)"/>
    <property type="match status" value="1"/>
</dbReference>
<dbReference type="Gene3D" id="3.90.1150.10">
    <property type="entry name" value="Aspartate Aminotransferase, domain 1"/>
    <property type="match status" value="1"/>
</dbReference>
<dbReference type="Pfam" id="PF01041">
    <property type="entry name" value="DegT_DnrJ_EryC1"/>
    <property type="match status" value="1"/>
</dbReference>
<evidence type="ECO:0000256" key="1">
    <source>
        <dbReference type="RuleBase" id="RU004508"/>
    </source>
</evidence>
<dbReference type="InterPro" id="IPR015422">
    <property type="entry name" value="PyrdxlP-dep_Trfase_small"/>
</dbReference>
<evidence type="ECO:0000313" key="2">
    <source>
        <dbReference type="EMBL" id="NVO65957.1"/>
    </source>
</evidence>
<organism evidence="2 3">
    <name type="scientific">Methanofollis tationis</name>
    <dbReference type="NCBI Taxonomy" id="81417"/>
    <lineage>
        <taxon>Archaea</taxon>
        <taxon>Methanobacteriati</taxon>
        <taxon>Methanobacteriota</taxon>
        <taxon>Stenosarchaea group</taxon>
        <taxon>Methanomicrobia</taxon>
        <taxon>Methanomicrobiales</taxon>
        <taxon>Methanomicrobiaceae</taxon>
        <taxon>Methanofollis</taxon>
    </lineage>
</organism>
<dbReference type="Proteomes" id="UP000570823">
    <property type="component" value="Unassembled WGS sequence"/>
</dbReference>
<dbReference type="PANTHER" id="PTHR30244:SF34">
    <property type="entry name" value="DTDP-4-AMINO-4,6-DIDEOXYGALACTOSE TRANSAMINASE"/>
    <property type="match status" value="1"/>
</dbReference>
<evidence type="ECO:0000313" key="3">
    <source>
        <dbReference type="Proteomes" id="UP000570823"/>
    </source>
</evidence>
<dbReference type="SUPFAM" id="SSF53383">
    <property type="entry name" value="PLP-dependent transferases"/>
    <property type="match status" value="1"/>
</dbReference>
<keyword evidence="2" id="KW-0032">Aminotransferase</keyword>
<dbReference type="GO" id="GO:0008483">
    <property type="term" value="F:transaminase activity"/>
    <property type="evidence" value="ECO:0007669"/>
    <property type="project" value="UniProtKB-KW"/>
</dbReference>
<dbReference type="GO" id="GO:0030170">
    <property type="term" value="F:pyridoxal phosphate binding"/>
    <property type="evidence" value="ECO:0007669"/>
    <property type="project" value="TreeGrafter"/>
</dbReference>
<dbReference type="EMBL" id="JABXWR010000001">
    <property type="protein sequence ID" value="NVO65957.1"/>
    <property type="molecule type" value="Genomic_DNA"/>
</dbReference>
<dbReference type="CDD" id="cd00616">
    <property type="entry name" value="AHBA_syn"/>
    <property type="match status" value="1"/>
</dbReference>
<dbReference type="OrthoDB" id="10355at2157"/>
<accession>A0A7K4HLN0</accession>
<dbReference type="GO" id="GO:0000271">
    <property type="term" value="P:polysaccharide biosynthetic process"/>
    <property type="evidence" value="ECO:0007669"/>
    <property type="project" value="TreeGrafter"/>
</dbReference>
<proteinExistence type="inferred from homology"/>
<dbReference type="RefSeq" id="WP_176787498.1">
    <property type="nucleotide sequence ID" value="NZ_JABXWR010000001.1"/>
</dbReference>
<comment type="caution">
    <text evidence="2">The sequence shown here is derived from an EMBL/GenBank/DDBJ whole genome shotgun (WGS) entry which is preliminary data.</text>
</comment>
<keyword evidence="1" id="KW-0663">Pyridoxal phosphate</keyword>
<reference evidence="2 3" key="1">
    <citation type="submission" date="2020-06" db="EMBL/GenBank/DDBJ databases">
        <title>Methanofollis fontis sp. nov., a methanogen isolated from marine sediments near a cold seep at Four-Way Closure Ridge offshore southwestern Taiwan.</title>
        <authorList>
            <person name="Chen S.-C."/>
            <person name="Teng N.-H."/>
            <person name="Lin Y.-S."/>
            <person name="Lai M.-C."/>
            <person name="Chen H.-H."/>
            <person name="Wang C.-C."/>
        </authorList>
    </citation>
    <scope>NUCLEOTIDE SEQUENCE [LARGE SCALE GENOMIC DNA]</scope>
    <source>
        <strain evidence="2 3">DSM 2702</strain>
    </source>
</reference>
<dbReference type="InterPro" id="IPR015421">
    <property type="entry name" value="PyrdxlP-dep_Trfase_major"/>
</dbReference>